<dbReference type="OrthoDB" id="1113135at2759"/>
<dbReference type="AlphaFoldDB" id="A0A6D2KAG5"/>
<accession>A0A6D2KAG5</accession>
<gene>
    <name evidence="1" type="ORF">MERR_LOCUS38580</name>
</gene>
<keyword evidence="2" id="KW-1185">Reference proteome</keyword>
<protein>
    <recommendedName>
        <fullName evidence="3">FBD domain-containing protein</fullName>
    </recommendedName>
</protein>
<dbReference type="Proteomes" id="UP000467841">
    <property type="component" value="Unassembled WGS sequence"/>
</dbReference>
<organism evidence="1 2">
    <name type="scientific">Microthlaspi erraticum</name>
    <dbReference type="NCBI Taxonomy" id="1685480"/>
    <lineage>
        <taxon>Eukaryota</taxon>
        <taxon>Viridiplantae</taxon>
        <taxon>Streptophyta</taxon>
        <taxon>Embryophyta</taxon>
        <taxon>Tracheophyta</taxon>
        <taxon>Spermatophyta</taxon>
        <taxon>Magnoliopsida</taxon>
        <taxon>eudicotyledons</taxon>
        <taxon>Gunneridae</taxon>
        <taxon>Pentapetalae</taxon>
        <taxon>rosids</taxon>
        <taxon>malvids</taxon>
        <taxon>Brassicales</taxon>
        <taxon>Brassicaceae</taxon>
        <taxon>Coluteocarpeae</taxon>
        <taxon>Microthlaspi</taxon>
    </lineage>
</organism>
<sequence>MFLDLTKSLRLRSLEVNRNICGLRSTQIVAPHVHSLRFRNTHLSRTLVDAASLTEAKLDIFFLSTALHFDADFLQVTVFKMLEKLHNVEKLTFGGNFLQILSLAEVLGVPFPEFKVKALTFETVIFRYVIPGIERLLQNSPDLEKLTLRVKNCNTITEEHLDKFLNSQGLNTDQRWRSKDGVLWNKSHQNVEAKHVVSLVELVFKNTKILDKIVLLLNERYTGSISGELVATLSHNNKVSTSRSTDTSDGW</sequence>
<evidence type="ECO:0008006" key="3">
    <source>
        <dbReference type="Google" id="ProtNLM"/>
    </source>
</evidence>
<name>A0A6D2KAG5_9BRAS</name>
<proteinExistence type="predicted"/>
<evidence type="ECO:0000313" key="2">
    <source>
        <dbReference type="Proteomes" id="UP000467841"/>
    </source>
</evidence>
<dbReference type="EMBL" id="CACVBM020001473">
    <property type="protein sequence ID" value="CAA7051345.1"/>
    <property type="molecule type" value="Genomic_DNA"/>
</dbReference>
<comment type="caution">
    <text evidence="1">The sequence shown here is derived from an EMBL/GenBank/DDBJ whole genome shotgun (WGS) entry which is preliminary data.</text>
</comment>
<reference evidence="1" key="1">
    <citation type="submission" date="2020-01" db="EMBL/GenBank/DDBJ databases">
        <authorList>
            <person name="Mishra B."/>
        </authorList>
    </citation>
    <scope>NUCLEOTIDE SEQUENCE [LARGE SCALE GENOMIC DNA]</scope>
</reference>
<dbReference type="InterPro" id="IPR044997">
    <property type="entry name" value="F-box_plant"/>
</dbReference>
<dbReference type="PANTHER" id="PTHR32153">
    <property type="entry name" value="OJ000223_09.16 PROTEIN"/>
    <property type="match status" value="1"/>
</dbReference>
<evidence type="ECO:0000313" key="1">
    <source>
        <dbReference type="EMBL" id="CAA7051345.1"/>
    </source>
</evidence>